<evidence type="ECO:0000313" key="1">
    <source>
        <dbReference type="EMBL" id="MDN3620039.1"/>
    </source>
</evidence>
<dbReference type="AlphaFoldDB" id="A0AAJ1VH76"/>
<reference evidence="1 2" key="1">
    <citation type="journal article" date="2014" name="Int. J. Syst. Evol. Microbiol.">
        <title>Complete genome sequence of Corynebacterium casei LMG S-19264T (=DSM 44701T), isolated from a smear-ripened cheese.</title>
        <authorList>
            <consortium name="US DOE Joint Genome Institute (JGI-PGF)"/>
            <person name="Walter F."/>
            <person name="Albersmeier A."/>
            <person name="Kalinowski J."/>
            <person name="Ruckert C."/>
        </authorList>
    </citation>
    <scope>NUCLEOTIDE SEQUENCE [LARGE SCALE GENOMIC DNA]</scope>
    <source>
        <strain evidence="1 2">CECT 8670</strain>
    </source>
</reference>
<dbReference type="RefSeq" id="WP_261972750.1">
    <property type="nucleotide sequence ID" value="NZ_CP103460.1"/>
</dbReference>
<sequence>MKNIKKYILFFSLLALLSCEEDSYKGYTAPDDLSDVSWLIGLDPNRPNIDAKFKVNIDTYISFFDLSQGATSHEWILEDGDHFLKDGFTSSDTLSKFINEEVGLSSSESKAHVLFGKSGLTKIRLRNKFTEEVTPNVSEDRAAYVIANSSTEGDKHVMDVEFMFDVYANILPAFSVLKDGAEVLNVTETDIPDIKDESTWPVIEVEAATGLTFVDKSTTGRPNRVTWLIPDGVPSQAGTLAELSQDVKFYKLGTYNAGTIRSLRQVQTVDGVEDNAPVASAEKIIPLKVKVIQSSQPFVFDKALTEKENEVIEFRVTGELKAFSGEEANFTVNVKNTAKGFDQDVAVQTARVKEGNATFIELILSAPIYNSDVITVSYNGTTILSADERVLAPFANQKVQMHFDNNVLPSNSWGSFEPEGGGVNNAFATGKFFIPGGNGNGQFGAGEEIWARSTDKAYAGGASMRYKLPNVAIPTVNLFGFGLADGPNGMPAGTYQVSYWVYVEPGTTLTTFRMEFGNPVLDYLHFDISSIEKGKWVRVFADAPAVIPADLTSSDAKRRTTLRVLEEDNVGITTAEQLMYLDELTLIKLEERP</sequence>
<protein>
    <submittedName>
        <fullName evidence="1">Uncharacterized protein</fullName>
    </submittedName>
</protein>
<dbReference type="PROSITE" id="PS51257">
    <property type="entry name" value="PROKAR_LIPOPROTEIN"/>
    <property type="match status" value="1"/>
</dbReference>
<comment type="caution">
    <text evidence="1">The sequence shown here is derived from an EMBL/GenBank/DDBJ whole genome shotgun (WGS) entry which is preliminary data.</text>
</comment>
<accession>A0AAJ1VH76</accession>
<proteinExistence type="predicted"/>
<name>A0AAJ1VH76_9FLAO</name>
<dbReference type="Proteomes" id="UP001228636">
    <property type="component" value="Unassembled WGS sequence"/>
</dbReference>
<organism evidence="1 2">
    <name type="scientific">Polaribacter sejongensis</name>
    <dbReference type="NCBI Taxonomy" id="985043"/>
    <lineage>
        <taxon>Bacteria</taxon>
        <taxon>Pseudomonadati</taxon>
        <taxon>Bacteroidota</taxon>
        <taxon>Flavobacteriia</taxon>
        <taxon>Flavobacteriales</taxon>
        <taxon>Flavobacteriaceae</taxon>
    </lineage>
</organism>
<evidence type="ECO:0000313" key="2">
    <source>
        <dbReference type="Proteomes" id="UP001228636"/>
    </source>
</evidence>
<gene>
    <name evidence="1" type="ORF">QWY81_11295</name>
</gene>
<dbReference type="Gene3D" id="2.60.120.260">
    <property type="entry name" value="Galactose-binding domain-like"/>
    <property type="match status" value="1"/>
</dbReference>
<dbReference type="EMBL" id="JAUFQH010000008">
    <property type="protein sequence ID" value="MDN3620039.1"/>
    <property type="molecule type" value="Genomic_DNA"/>
</dbReference>